<keyword evidence="7" id="KW-1185">Reference proteome</keyword>
<evidence type="ECO:0000259" key="5">
    <source>
        <dbReference type="Pfam" id="PF25137"/>
    </source>
</evidence>
<organism evidence="6 7">
    <name type="scientific">Bellilinea caldifistulae</name>
    <dbReference type="NCBI Taxonomy" id="360411"/>
    <lineage>
        <taxon>Bacteria</taxon>
        <taxon>Bacillati</taxon>
        <taxon>Chloroflexota</taxon>
        <taxon>Anaerolineae</taxon>
        <taxon>Anaerolineales</taxon>
        <taxon>Anaerolineaceae</taxon>
        <taxon>Bellilinea</taxon>
    </lineage>
</organism>
<evidence type="ECO:0000256" key="3">
    <source>
        <dbReference type="ARBA" id="ARBA00023027"/>
    </source>
</evidence>
<dbReference type="EMBL" id="LGHJ01000029">
    <property type="protein sequence ID" value="KPL70800.1"/>
    <property type="molecule type" value="Genomic_DNA"/>
</dbReference>
<name>A0A0P6WX61_9CHLR</name>
<dbReference type="InterPro" id="IPR001670">
    <property type="entry name" value="ADH_Fe/GldA"/>
</dbReference>
<dbReference type="SUPFAM" id="SSF56796">
    <property type="entry name" value="Dehydroquinate synthase-like"/>
    <property type="match status" value="1"/>
</dbReference>
<dbReference type="Pfam" id="PF00465">
    <property type="entry name" value="Fe-ADH"/>
    <property type="match status" value="1"/>
</dbReference>
<evidence type="ECO:0000256" key="2">
    <source>
        <dbReference type="ARBA" id="ARBA00023002"/>
    </source>
</evidence>
<dbReference type="Gene3D" id="1.20.1090.10">
    <property type="entry name" value="Dehydroquinate synthase-like - alpha domain"/>
    <property type="match status" value="1"/>
</dbReference>
<accession>A0A0P6WX61</accession>
<dbReference type="InterPro" id="IPR018211">
    <property type="entry name" value="ADH_Fe_CS"/>
</dbReference>
<feature type="domain" description="Alcohol dehydrogenase iron-type/glycerol dehydrogenase GldA" evidence="4">
    <location>
        <begin position="14"/>
        <end position="180"/>
    </location>
</feature>
<keyword evidence="3" id="KW-0520">NAD</keyword>
<evidence type="ECO:0000259" key="4">
    <source>
        <dbReference type="Pfam" id="PF00465"/>
    </source>
</evidence>
<evidence type="ECO:0000313" key="7">
    <source>
        <dbReference type="Proteomes" id="UP000050514"/>
    </source>
</evidence>
<dbReference type="PANTHER" id="PTHR11496">
    <property type="entry name" value="ALCOHOL DEHYDROGENASE"/>
    <property type="match status" value="1"/>
</dbReference>
<reference evidence="6 7" key="1">
    <citation type="submission" date="2015-07" db="EMBL/GenBank/DDBJ databases">
        <title>Draft genome of Bellilinea caldifistulae DSM 17877.</title>
        <authorList>
            <person name="Hemp J."/>
            <person name="Ward L.M."/>
            <person name="Pace L.A."/>
            <person name="Fischer W.W."/>
        </authorList>
    </citation>
    <scope>NUCLEOTIDE SEQUENCE [LARGE SCALE GENOMIC DNA]</scope>
    <source>
        <strain evidence="6 7">GOMI-1</strain>
    </source>
</reference>
<dbReference type="OrthoDB" id="9815791at2"/>
<dbReference type="InterPro" id="IPR039697">
    <property type="entry name" value="Alcohol_dehydrogenase_Fe"/>
</dbReference>
<gene>
    <name evidence="6" type="ORF">AC812_16790</name>
</gene>
<proteinExistence type="inferred from homology"/>
<dbReference type="Pfam" id="PF25137">
    <property type="entry name" value="ADH_Fe_C"/>
    <property type="match status" value="1"/>
</dbReference>
<dbReference type="Gene3D" id="3.40.50.1970">
    <property type="match status" value="1"/>
</dbReference>
<sequence length="389" mass="41914">MVSESFAFDFQTAQRILFGSGLADRLGSLAAEYGHRALWISINPRSYHQTLEQSLITAGISFRMAVVQGEPKLGQILELVEQVKADQPEVVIATGGGSVMDCAKAVAALAVNPGDPLEYLEVVGKGKPLPVHPLPVIAVPTTAGTGSEVTRNAVISLPEHKVKVSLRSPKMLPAVALIDPSLTLDLPPIVTASTGMDALTQVIEPYVSNRANVFTDLFCEGGIRKIAHSLRTAYHEGNTLWAREEMAFGSLMGGLALANAGLGAVHGFAAPLGGMFEAPHGAICARLLPVVSRVNILAVQQRSPNHPVLERYQRLAGWLVGDSGASIWQGVEWLENICEEFKIPRLRAYGIRKKDFSKVIEAARKASSMKANPIELTDEELLRILEESF</sequence>
<dbReference type="Proteomes" id="UP000050514">
    <property type="component" value="Unassembled WGS sequence"/>
</dbReference>
<dbReference type="PATRIC" id="fig|360411.5.peg.1149"/>
<protein>
    <submittedName>
        <fullName evidence="6">Alcohol dehydrogenase</fullName>
    </submittedName>
</protein>
<dbReference type="RefSeq" id="WP_061916915.1">
    <property type="nucleotide sequence ID" value="NZ_DF967971.1"/>
</dbReference>
<dbReference type="PANTHER" id="PTHR11496:SF102">
    <property type="entry name" value="ALCOHOL DEHYDROGENASE 4"/>
    <property type="match status" value="1"/>
</dbReference>
<keyword evidence="2" id="KW-0560">Oxidoreductase</keyword>
<dbReference type="InterPro" id="IPR056798">
    <property type="entry name" value="ADH_Fe_C"/>
</dbReference>
<dbReference type="AlphaFoldDB" id="A0A0P6WX61"/>
<comment type="caution">
    <text evidence="6">The sequence shown here is derived from an EMBL/GenBank/DDBJ whole genome shotgun (WGS) entry which is preliminary data.</text>
</comment>
<dbReference type="STRING" id="360411.AC812_16790"/>
<comment type="similarity">
    <text evidence="1">Belongs to the iron-containing alcohol dehydrogenase family.</text>
</comment>
<dbReference type="GO" id="GO:0046872">
    <property type="term" value="F:metal ion binding"/>
    <property type="evidence" value="ECO:0007669"/>
    <property type="project" value="InterPro"/>
</dbReference>
<dbReference type="GO" id="GO:0004022">
    <property type="term" value="F:alcohol dehydrogenase (NAD+) activity"/>
    <property type="evidence" value="ECO:0007669"/>
    <property type="project" value="TreeGrafter"/>
</dbReference>
<feature type="domain" description="Fe-containing alcohol dehydrogenase-like C-terminal" evidence="5">
    <location>
        <begin position="191"/>
        <end position="388"/>
    </location>
</feature>
<evidence type="ECO:0000256" key="1">
    <source>
        <dbReference type="ARBA" id="ARBA00007358"/>
    </source>
</evidence>
<dbReference type="FunFam" id="3.40.50.1970:FF:000003">
    <property type="entry name" value="Alcohol dehydrogenase, iron-containing"/>
    <property type="match status" value="1"/>
</dbReference>
<dbReference type="PROSITE" id="PS00913">
    <property type="entry name" value="ADH_IRON_1"/>
    <property type="match status" value="1"/>
</dbReference>
<evidence type="ECO:0000313" key="6">
    <source>
        <dbReference type="EMBL" id="KPL70800.1"/>
    </source>
</evidence>
<dbReference type="CDD" id="cd08183">
    <property type="entry name" value="Fe-ADH-like"/>
    <property type="match status" value="1"/>
</dbReference>